<reference evidence="4" key="1">
    <citation type="submission" date="2019-08" db="EMBL/GenBank/DDBJ databases">
        <title>Phocoena sinus (Vaquita) genome, mPhoSin1, primary haplotype.</title>
        <authorList>
            <person name="Morin P."/>
            <person name="Mountcastle J."/>
            <person name="Fungtammasan C."/>
            <person name="Rhie A."/>
            <person name="Rojas-Bracho L."/>
            <person name="Smith C.R."/>
            <person name="Taylor B.L."/>
            <person name="Gulland F.M.D."/>
            <person name="Musser W."/>
            <person name="Houck M."/>
            <person name="Haase B."/>
            <person name="Paez S."/>
            <person name="Howe K."/>
            <person name="Torrance J."/>
            <person name="Formenti G."/>
            <person name="Phillippy A."/>
            <person name="Ryder O."/>
            <person name="Jarvis E.D."/>
            <person name="Fedrigo O."/>
        </authorList>
    </citation>
    <scope>NUCLEOTIDE SEQUENCE [LARGE SCALE GENOMIC DNA]</scope>
</reference>
<protein>
    <submittedName>
        <fullName evidence="4">Immunoglobulin heavy constant mu</fullName>
    </submittedName>
</protein>
<feature type="domain" description="Ig-like" evidence="3">
    <location>
        <begin position="285"/>
        <end position="377"/>
    </location>
</feature>
<dbReference type="Gene3D" id="2.60.40.10">
    <property type="entry name" value="Immunoglobulins"/>
    <property type="match status" value="4"/>
</dbReference>
<dbReference type="AlphaFoldDB" id="A0A8C9E984"/>
<sequence>RLELERPGVSEKVSCKVSGYAFTGYAMIWVPHAPQQGLERMGQISPNGRVALTVDTSTSTANMELSSLRSEDTAMSYYANIQCDNLYPECFRNLRDRAALSQCDNWYDAWGQGLLVTVSSGESSPPPHFHHTWGDPRCQGLNSAKLSCLVTDLTTYESLSISWTRQNGEALQTHTNVSESHANGTFSAMGEASVCVEEWESGERFTCTVTHTDLPSPLKRDISRPTGEPALASFPPPRALPRFLGHQEPLATPRPRSHPLRQGPPRTLANLSLSPAECRNHTQPPRVYLLRPPLQGLWLQAQANFTCLAVGGDLQAARLSWEVAGQPQSGHTEEEPKEHTNGSWSQSSHLALSRALWVNGTPVTCTLSGPGLQSPVTLVAQKEHEALAPSKPAVRVLTVPSPLPAAEAATWLLCEVSHFSPLGVLLAWLEGQREVDPSWSATARPAAQPGNSSFRTWSVLRVPAFPGRVAATYTCVVRHEASRTLLSTSAVCAGPPVTAHAPRACLLLGH</sequence>
<dbReference type="InterPro" id="IPR013783">
    <property type="entry name" value="Ig-like_fold"/>
</dbReference>
<dbReference type="Ensembl" id="ENSPSNT00000030404.1">
    <property type="protein sequence ID" value="ENSPSNP00000027052.1"/>
    <property type="gene ID" value="ENSPSNG00000019492.1"/>
</dbReference>
<dbReference type="InterPro" id="IPR036179">
    <property type="entry name" value="Ig-like_dom_sf"/>
</dbReference>
<dbReference type="Proteomes" id="UP000694554">
    <property type="component" value="Chromosome 2"/>
</dbReference>
<evidence type="ECO:0000256" key="1">
    <source>
        <dbReference type="ARBA" id="ARBA00023319"/>
    </source>
</evidence>
<proteinExistence type="predicted"/>
<dbReference type="Pfam" id="PF07654">
    <property type="entry name" value="C1-set"/>
    <property type="match status" value="2"/>
</dbReference>
<dbReference type="InterPro" id="IPR007110">
    <property type="entry name" value="Ig-like_dom"/>
</dbReference>
<dbReference type="InterPro" id="IPR003006">
    <property type="entry name" value="Ig/MHC_CS"/>
</dbReference>
<organism evidence="4 5">
    <name type="scientific">Phocoena sinus</name>
    <name type="common">Vaquita</name>
    <dbReference type="NCBI Taxonomy" id="42100"/>
    <lineage>
        <taxon>Eukaryota</taxon>
        <taxon>Metazoa</taxon>
        <taxon>Chordata</taxon>
        <taxon>Craniata</taxon>
        <taxon>Vertebrata</taxon>
        <taxon>Euteleostomi</taxon>
        <taxon>Mammalia</taxon>
        <taxon>Eutheria</taxon>
        <taxon>Laurasiatheria</taxon>
        <taxon>Artiodactyla</taxon>
        <taxon>Whippomorpha</taxon>
        <taxon>Cetacea</taxon>
        <taxon>Odontoceti</taxon>
        <taxon>Phocoenidae</taxon>
        <taxon>Phocoena</taxon>
    </lineage>
</organism>
<reference evidence="4" key="2">
    <citation type="submission" date="2025-08" db="UniProtKB">
        <authorList>
            <consortium name="Ensembl"/>
        </authorList>
    </citation>
    <scope>IDENTIFICATION</scope>
</reference>
<gene>
    <name evidence="4" type="primary">IGHM</name>
</gene>
<evidence type="ECO:0000313" key="4">
    <source>
        <dbReference type="Ensembl" id="ENSPSNP00000027052.1"/>
    </source>
</evidence>
<dbReference type="InterPro" id="IPR050380">
    <property type="entry name" value="Immune_Resp_Modulators"/>
</dbReference>
<dbReference type="FunFam" id="2.60.40.10:FF:000998">
    <property type="entry name" value="Immunoglobulin heavy constant epsilon"/>
    <property type="match status" value="1"/>
</dbReference>
<dbReference type="PROSITE" id="PS00290">
    <property type="entry name" value="IG_MHC"/>
    <property type="match status" value="2"/>
</dbReference>
<keyword evidence="5" id="KW-1185">Reference proteome</keyword>
<name>A0A8C9E984_PHOSS</name>
<dbReference type="InterPro" id="IPR013106">
    <property type="entry name" value="Ig_V-set"/>
</dbReference>
<evidence type="ECO:0000259" key="3">
    <source>
        <dbReference type="PROSITE" id="PS50835"/>
    </source>
</evidence>
<evidence type="ECO:0000313" key="5">
    <source>
        <dbReference type="Proteomes" id="UP000694554"/>
    </source>
</evidence>
<keyword evidence="1" id="KW-0393">Immunoglobulin domain</keyword>
<evidence type="ECO:0000256" key="2">
    <source>
        <dbReference type="SAM" id="MobiDB-lite"/>
    </source>
</evidence>
<dbReference type="GeneTree" id="ENSGT00940000161491"/>
<dbReference type="SUPFAM" id="SSF48726">
    <property type="entry name" value="Immunoglobulin"/>
    <property type="match status" value="4"/>
</dbReference>
<dbReference type="SMART" id="SM00406">
    <property type="entry name" value="IGv"/>
    <property type="match status" value="1"/>
</dbReference>
<reference evidence="4" key="3">
    <citation type="submission" date="2025-09" db="UniProtKB">
        <authorList>
            <consortium name="Ensembl"/>
        </authorList>
    </citation>
    <scope>IDENTIFICATION</scope>
</reference>
<dbReference type="PANTHER" id="PTHR23411">
    <property type="entry name" value="TAPASIN"/>
    <property type="match status" value="1"/>
</dbReference>
<feature type="compositionally biased region" description="Basic and acidic residues" evidence="2">
    <location>
        <begin position="331"/>
        <end position="340"/>
    </location>
</feature>
<accession>A0A8C9E984</accession>
<feature type="domain" description="Ig-like" evidence="3">
    <location>
        <begin position="127"/>
        <end position="223"/>
    </location>
</feature>
<feature type="region of interest" description="Disordered" evidence="2">
    <location>
        <begin position="323"/>
        <end position="345"/>
    </location>
</feature>
<feature type="domain" description="Ig-like" evidence="3">
    <location>
        <begin position="392"/>
        <end position="486"/>
    </location>
</feature>
<dbReference type="PROSITE" id="PS50835">
    <property type="entry name" value="IG_LIKE"/>
    <property type="match status" value="3"/>
</dbReference>
<dbReference type="SMART" id="SM00407">
    <property type="entry name" value="IGc1"/>
    <property type="match status" value="3"/>
</dbReference>
<feature type="region of interest" description="Disordered" evidence="2">
    <location>
        <begin position="218"/>
        <end position="264"/>
    </location>
</feature>
<dbReference type="InterPro" id="IPR003597">
    <property type="entry name" value="Ig_C1-set"/>
</dbReference>